<evidence type="ECO:0000313" key="1">
    <source>
        <dbReference type="EMBL" id="EEH07722.1"/>
    </source>
</evidence>
<dbReference type="GeneID" id="69037617"/>
<dbReference type="Proteomes" id="UP000001631">
    <property type="component" value="Unassembled WGS sequence"/>
</dbReference>
<keyword evidence="2" id="KW-1185">Reference proteome</keyword>
<dbReference type="RefSeq" id="XP_045288203.1">
    <property type="nucleotide sequence ID" value="XM_045431650.1"/>
</dbReference>
<dbReference type="EMBL" id="GG663367">
    <property type="protein sequence ID" value="EEH07722.1"/>
    <property type="molecule type" value="Genomic_DNA"/>
</dbReference>
<dbReference type="HOGENOM" id="CLU_2276672_0_0_1"/>
<name>C0NM71_AJECG</name>
<protein>
    <submittedName>
        <fullName evidence="1">Uncharacterized protein</fullName>
    </submittedName>
</protein>
<organism evidence="1 2">
    <name type="scientific">Ajellomyces capsulatus (strain G186AR / H82 / ATCC MYA-2454 / RMSCC 2432)</name>
    <name type="common">Darling's disease fungus</name>
    <name type="synonym">Histoplasma capsulatum</name>
    <dbReference type="NCBI Taxonomy" id="447093"/>
    <lineage>
        <taxon>Eukaryota</taxon>
        <taxon>Fungi</taxon>
        <taxon>Dikarya</taxon>
        <taxon>Ascomycota</taxon>
        <taxon>Pezizomycotina</taxon>
        <taxon>Eurotiomycetes</taxon>
        <taxon>Eurotiomycetidae</taxon>
        <taxon>Onygenales</taxon>
        <taxon>Ajellomycetaceae</taxon>
        <taxon>Histoplasma</taxon>
    </lineage>
</organism>
<reference evidence="1" key="1">
    <citation type="submission" date="2009-02" db="EMBL/GenBank/DDBJ databases">
        <title>The Genome Sequence of Ajellomyces capsulatus strain G186AR.</title>
        <authorList>
            <consortium name="The Broad Institute Genome Sequencing Platform"/>
            <person name="Champion M."/>
            <person name="Cuomo C."/>
            <person name="Ma L.-J."/>
            <person name="Henn M.R."/>
            <person name="Sil A."/>
            <person name="Goldman B."/>
            <person name="Young S.K."/>
            <person name="Kodira C.D."/>
            <person name="Zeng Q."/>
            <person name="Koehrsen M."/>
            <person name="Alvarado L."/>
            <person name="Berlin A."/>
            <person name="Borenstein D."/>
            <person name="Chen Z."/>
            <person name="Engels R."/>
            <person name="Freedman E."/>
            <person name="Gellesch M."/>
            <person name="Goldberg J."/>
            <person name="Griggs A."/>
            <person name="Gujja S."/>
            <person name="Heiman D."/>
            <person name="Hepburn T."/>
            <person name="Howarth C."/>
            <person name="Jen D."/>
            <person name="Larson L."/>
            <person name="Lewis B."/>
            <person name="Mehta T."/>
            <person name="Park D."/>
            <person name="Pearson M."/>
            <person name="Roberts A."/>
            <person name="Saif S."/>
            <person name="Shea T."/>
            <person name="Shenoy N."/>
            <person name="Sisk P."/>
            <person name="Stolte C."/>
            <person name="Sykes S."/>
            <person name="Walk T."/>
            <person name="White J."/>
            <person name="Yandava C."/>
            <person name="Klein B."/>
            <person name="McEwen J.G."/>
            <person name="Puccia R."/>
            <person name="Goldman G.H."/>
            <person name="Felipe M.S."/>
            <person name="Nino-Vega G."/>
            <person name="San-Blas G."/>
            <person name="Taylor J."/>
            <person name="Mendoza L."/>
            <person name="Galagan J."/>
            <person name="Nusbaum C."/>
            <person name="Birren B."/>
        </authorList>
    </citation>
    <scope>NUCLEOTIDE SEQUENCE</scope>
    <source>
        <strain evidence="1">G186AR</strain>
    </source>
</reference>
<proteinExistence type="predicted"/>
<accession>C0NM71</accession>
<sequence>MDEVEVSATGFLKRDDELTTALARWHGASAKNFQNMDCVDSIDKLTAPCIQFMPSEPLRSHGLKDLSASCSSRVSNWLRAWKVETNQPCVTTGMIVPAGGGH</sequence>
<dbReference type="InParanoid" id="C0NM71"/>
<gene>
    <name evidence="1" type="ORF">HCBG_04601</name>
</gene>
<dbReference type="AlphaFoldDB" id="C0NM71"/>
<evidence type="ECO:0000313" key="2">
    <source>
        <dbReference type="Proteomes" id="UP000001631"/>
    </source>
</evidence>